<dbReference type="PRINTS" id="PR00328">
    <property type="entry name" value="SAR1GTPBP"/>
</dbReference>
<gene>
    <name evidence="4" type="ORF">Cvel_1726</name>
</gene>
<dbReference type="PANTHER" id="PTHR45909">
    <property type="entry name" value="ADP-RIBOSYLATION FACTOR-RELATED PROTEIN 1"/>
    <property type="match status" value="1"/>
</dbReference>
<dbReference type="PROSITE" id="PS51417">
    <property type="entry name" value="ARF"/>
    <property type="match status" value="1"/>
</dbReference>
<evidence type="ECO:0008006" key="5">
    <source>
        <dbReference type="Google" id="ProtNLM"/>
    </source>
</evidence>
<feature type="binding site" evidence="3">
    <location>
        <begin position="61"/>
        <end position="64"/>
    </location>
    <ligand>
        <name>GTP</name>
        <dbReference type="ChEBI" id="CHEBI:37565"/>
    </ligand>
</feature>
<reference evidence="4" key="1">
    <citation type="submission" date="2014-11" db="EMBL/GenBank/DDBJ databases">
        <authorList>
            <person name="Otto D Thomas"/>
            <person name="Naeem Raeece"/>
        </authorList>
    </citation>
    <scope>NUCLEOTIDE SEQUENCE</scope>
</reference>
<evidence type="ECO:0000256" key="1">
    <source>
        <dbReference type="ARBA" id="ARBA00022741"/>
    </source>
</evidence>
<dbReference type="AlphaFoldDB" id="A0A0G4I2N6"/>
<dbReference type="VEuPathDB" id="CryptoDB:Cvel_1726"/>
<evidence type="ECO:0000256" key="3">
    <source>
        <dbReference type="PIRSR" id="PIRSR606689-1"/>
    </source>
</evidence>
<dbReference type="Gene3D" id="3.40.50.300">
    <property type="entry name" value="P-loop containing nucleotide triphosphate hydrolases"/>
    <property type="match status" value="1"/>
</dbReference>
<dbReference type="Pfam" id="PF00025">
    <property type="entry name" value="Arf"/>
    <property type="match status" value="1"/>
</dbReference>
<evidence type="ECO:0000313" key="4">
    <source>
        <dbReference type="EMBL" id="CEM51204.1"/>
    </source>
</evidence>
<dbReference type="GO" id="GO:0043001">
    <property type="term" value="P:Golgi to plasma membrane protein transport"/>
    <property type="evidence" value="ECO:0007669"/>
    <property type="project" value="TreeGrafter"/>
</dbReference>
<dbReference type="InterPro" id="IPR024156">
    <property type="entry name" value="Small_GTPase_ARF"/>
</dbReference>
<name>A0A0G4I2N6_9ALVE</name>
<dbReference type="InterPro" id="IPR027417">
    <property type="entry name" value="P-loop_NTPase"/>
</dbReference>
<evidence type="ECO:0000256" key="2">
    <source>
        <dbReference type="ARBA" id="ARBA00023134"/>
    </source>
</evidence>
<dbReference type="GO" id="GO:0005794">
    <property type="term" value="C:Golgi apparatus"/>
    <property type="evidence" value="ECO:0007669"/>
    <property type="project" value="TreeGrafter"/>
</dbReference>
<feature type="binding site" evidence="3">
    <location>
        <position position="3"/>
    </location>
    <ligand>
        <name>GTP</name>
        <dbReference type="ChEBI" id="CHEBI:37565"/>
    </ligand>
</feature>
<dbReference type="GO" id="GO:0003924">
    <property type="term" value="F:GTPase activity"/>
    <property type="evidence" value="ECO:0007669"/>
    <property type="project" value="InterPro"/>
</dbReference>
<organism evidence="4">
    <name type="scientific">Chromera velia CCMP2878</name>
    <dbReference type="NCBI Taxonomy" id="1169474"/>
    <lineage>
        <taxon>Eukaryota</taxon>
        <taxon>Sar</taxon>
        <taxon>Alveolata</taxon>
        <taxon>Colpodellida</taxon>
        <taxon>Chromeraceae</taxon>
        <taxon>Chromera</taxon>
    </lineage>
</organism>
<keyword evidence="2 3" id="KW-0342">GTP-binding</keyword>
<proteinExistence type="predicted"/>
<dbReference type="PANTHER" id="PTHR45909:SF1">
    <property type="entry name" value="ADP-RIBOSYLATION FACTOR-RELATED PROTEIN 1"/>
    <property type="match status" value="1"/>
</dbReference>
<keyword evidence="1 3" id="KW-0547">Nucleotide-binding</keyword>
<dbReference type="GO" id="GO:0006886">
    <property type="term" value="P:intracellular protein transport"/>
    <property type="evidence" value="ECO:0007669"/>
    <property type="project" value="TreeGrafter"/>
</dbReference>
<protein>
    <recommendedName>
        <fullName evidence="5">ADP-ribosylation factor-like protein 6</fullName>
    </recommendedName>
</protein>
<dbReference type="GO" id="GO:0034067">
    <property type="term" value="P:protein localization to Golgi apparatus"/>
    <property type="evidence" value="ECO:0007669"/>
    <property type="project" value="TreeGrafter"/>
</dbReference>
<dbReference type="EMBL" id="CDMZ01004873">
    <property type="protein sequence ID" value="CEM51204.1"/>
    <property type="molecule type" value="Genomic_DNA"/>
</dbReference>
<dbReference type="SUPFAM" id="SSF52540">
    <property type="entry name" value="P-loop containing nucleoside triphosphate hydrolases"/>
    <property type="match status" value="1"/>
</dbReference>
<dbReference type="InterPro" id="IPR006689">
    <property type="entry name" value="Small_GTPase_ARF/SAR"/>
</dbReference>
<sequence length="135" mass="15262">MSGQSRYRHLWEGHFADCDAVVFVVDSSDRFRFVVAKDELQELFWHPEFREREVPVLVLANKADYGAAAGAETVARALDLEMFSSPKRPCLLLSCSALDGRGLVDGASWLLSRLKERLQQERAGMSPRRSAHQLK</sequence>
<dbReference type="GO" id="GO:0005525">
    <property type="term" value="F:GTP binding"/>
    <property type="evidence" value="ECO:0007669"/>
    <property type="project" value="UniProtKB-KW"/>
</dbReference>
<accession>A0A0G4I2N6</accession>